<dbReference type="RefSeq" id="WP_346059026.1">
    <property type="nucleotide sequence ID" value="NZ_BAAAVQ010000025.1"/>
</dbReference>
<dbReference type="EMBL" id="JBHSHE010000040">
    <property type="protein sequence ID" value="MFC4716437.1"/>
    <property type="molecule type" value="Genomic_DNA"/>
</dbReference>
<comment type="caution">
    <text evidence="1">The sequence shown here is derived from an EMBL/GenBank/DDBJ whole genome shotgun (WGS) entry which is preliminary data.</text>
</comment>
<keyword evidence="2" id="KW-1185">Reference proteome</keyword>
<name>A0ABV9MKG5_9MICC</name>
<accession>A0ABV9MKG5</accession>
<evidence type="ECO:0000313" key="1">
    <source>
        <dbReference type="EMBL" id="MFC4716437.1"/>
    </source>
</evidence>
<proteinExistence type="predicted"/>
<organism evidence="1 2">
    <name type="scientific">Glutamicibacter bergerei</name>
    <dbReference type="NCBI Taxonomy" id="256702"/>
    <lineage>
        <taxon>Bacteria</taxon>
        <taxon>Bacillati</taxon>
        <taxon>Actinomycetota</taxon>
        <taxon>Actinomycetes</taxon>
        <taxon>Micrococcales</taxon>
        <taxon>Micrococcaceae</taxon>
        <taxon>Glutamicibacter</taxon>
    </lineage>
</organism>
<evidence type="ECO:0000313" key="2">
    <source>
        <dbReference type="Proteomes" id="UP001595884"/>
    </source>
</evidence>
<sequence>MLGYVEGNRGESFFDLDEFHPDGNPGKNLQGCSAVAERKQLRSPSVGKYEALGSGLSDAVTRKKLCTAVIAMAGPGF</sequence>
<gene>
    <name evidence="1" type="ORF">ACFO7V_09820</name>
</gene>
<protein>
    <submittedName>
        <fullName evidence="1">Uncharacterized protein</fullName>
    </submittedName>
</protein>
<dbReference type="Proteomes" id="UP001595884">
    <property type="component" value="Unassembled WGS sequence"/>
</dbReference>
<reference evidence="2" key="1">
    <citation type="journal article" date="2019" name="Int. J. Syst. Evol. Microbiol.">
        <title>The Global Catalogue of Microorganisms (GCM) 10K type strain sequencing project: providing services to taxonomists for standard genome sequencing and annotation.</title>
        <authorList>
            <consortium name="The Broad Institute Genomics Platform"/>
            <consortium name="The Broad Institute Genome Sequencing Center for Infectious Disease"/>
            <person name="Wu L."/>
            <person name="Ma J."/>
        </authorList>
    </citation>
    <scope>NUCLEOTIDE SEQUENCE [LARGE SCALE GENOMIC DNA]</scope>
    <source>
        <strain evidence="2">CGMCC 1.12849</strain>
    </source>
</reference>